<reference evidence="1" key="1">
    <citation type="submission" date="2023-03" db="EMBL/GenBank/DDBJ databases">
        <title>Massive genome expansion in bonnet fungi (Mycena s.s.) driven by repeated elements and novel gene families across ecological guilds.</title>
        <authorList>
            <consortium name="Lawrence Berkeley National Laboratory"/>
            <person name="Harder C.B."/>
            <person name="Miyauchi S."/>
            <person name="Viragh M."/>
            <person name="Kuo A."/>
            <person name="Thoen E."/>
            <person name="Andreopoulos B."/>
            <person name="Lu D."/>
            <person name="Skrede I."/>
            <person name="Drula E."/>
            <person name="Henrissat B."/>
            <person name="Morin E."/>
            <person name="Kohler A."/>
            <person name="Barry K."/>
            <person name="LaButti K."/>
            <person name="Morin E."/>
            <person name="Salamov A."/>
            <person name="Lipzen A."/>
            <person name="Mereny Z."/>
            <person name="Hegedus B."/>
            <person name="Baldrian P."/>
            <person name="Stursova M."/>
            <person name="Weitz H."/>
            <person name="Taylor A."/>
            <person name="Grigoriev I.V."/>
            <person name="Nagy L.G."/>
            <person name="Martin F."/>
            <person name="Kauserud H."/>
        </authorList>
    </citation>
    <scope>NUCLEOTIDE SEQUENCE</scope>
    <source>
        <strain evidence="1">CBHHK188m</strain>
    </source>
</reference>
<dbReference type="PANTHER" id="PTHR37450:SF1">
    <property type="entry name" value="CIPC PROTEIN"/>
    <property type="match status" value="1"/>
</dbReference>
<sequence length="129" mass="14446">MGWFESDESSQKQAYEQYQNLAPEEHKAKLSHELISGAAAFEAAKAYEQHCATEGQPTNHAVAKELIAGFVGAFIDREVETKGLDLITAERAKKAATKQAQQPVIQQDFQAFYVEDEYTDAHLNGDYEY</sequence>
<dbReference type="EMBL" id="JARJLG010000331">
    <property type="protein sequence ID" value="KAJ7716479.1"/>
    <property type="molecule type" value="Genomic_DNA"/>
</dbReference>
<organism evidence="1 2">
    <name type="scientific">Mycena maculata</name>
    <dbReference type="NCBI Taxonomy" id="230809"/>
    <lineage>
        <taxon>Eukaryota</taxon>
        <taxon>Fungi</taxon>
        <taxon>Dikarya</taxon>
        <taxon>Basidiomycota</taxon>
        <taxon>Agaricomycotina</taxon>
        <taxon>Agaricomycetes</taxon>
        <taxon>Agaricomycetidae</taxon>
        <taxon>Agaricales</taxon>
        <taxon>Marasmiineae</taxon>
        <taxon>Mycenaceae</taxon>
        <taxon>Mycena</taxon>
    </lineage>
</organism>
<comment type="caution">
    <text evidence="1">The sequence shown here is derived from an EMBL/GenBank/DDBJ whole genome shotgun (WGS) entry which is preliminary data.</text>
</comment>
<keyword evidence="2" id="KW-1185">Reference proteome</keyword>
<protein>
    <submittedName>
        <fullName evidence="1">CipC protein</fullName>
    </submittedName>
</protein>
<dbReference type="PANTHER" id="PTHR37450">
    <property type="entry name" value="CIPC PROTEIN"/>
    <property type="match status" value="1"/>
</dbReference>
<evidence type="ECO:0000313" key="1">
    <source>
        <dbReference type="EMBL" id="KAJ7716479.1"/>
    </source>
</evidence>
<dbReference type="Proteomes" id="UP001215280">
    <property type="component" value="Unassembled WGS sequence"/>
</dbReference>
<proteinExistence type="predicted"/>
<gene>
    <name evidence="1" type="ORF">DFH07DRAFT_862175</name>
</gene>
<dbReference type="AlphaFoldDB" id="A0AAD7HB55"/>
<dbReference type="InterPro" id="IPR022234">
    <property type="entry name" value="DUF3759"/>
</dbReference>
<dbReference type="Pfam" id="PF12585">
    <property type="entry name" value="DUF3759"/>
    <property type="match status" value="1"/>
</dbReference>
<accession>A0AAD7HB55</accession>
<name>A0AAD7HB55_9AGAR</name>
<evidence type="ECO:0000313" key="2">
    <source>
        <dbReference type="Proteomes" id="UP001215280"/>
    </source>
</evidence>